<dbReference type="GO" id="GO:0004040">
    <property type="term" value="F:amidase activity"/>
    <property type="evidence" value="ECO:0007669"/>
    <property type="project" value="UniProtKB-EC"/>
</dbReference>
<dbReference type="InterPro" id="IPR000120">
    <property type="entry name" value="Amidase"/>
</dbReference>
<dbReference type="InterPro" id="IPR023631">
    <property type="entry name" value="Amidase_dom"/>
</dbReference>
<reference evidence="6" key="1">
    <citation type="submission" date="2016-06" db="EMBL/GenBank/DDBJ databases">
        <authorList>
            <person name="Sutton G."/>
            <person name="Brinkac L."/>
            <person name="Sanka R."/>
            <person name="Adams M."/>
            <person name="Lau E."/>
            <person name="Sam S."/>
            <person name="Sreng N."/>
            <person name="Him V."/>
            <person name="Kerleguer A."/>
            <person name="Cheng S."/>
        </authorList>
    </citation>
    <scope>NUCLEOTIDE SEQUENCE [LARGE SCALE GENOMIC DNA]</scope>
    <source>
        <strain evidence="6">E861</strain>
    </source>
</reference>
<protein>
    <recommendedName>
        <fullName evidence="3">amidase</fullName>
        <ecNumber evidence="3">3.5.1.4</ecNumber>
    </recommendedName>
</protein>
<dbReference type="PROSITE" id="PS00571">
    <property type="entry name" value="AMIDASES"/>
    <property type="match status" value="1"/>
</dbReference>
<dbReference type="OrthoDB" id="5175573at2"/>
<sequence>MDPRELAFAGAAEQARMLAAGTVTAPALLEIYLDRIARLDPQLRSYRTVLIATAREEALAAQSRLDAGDRLPLLGVPVAIKDDVDIAGQTTAYGTSAHGPAVADDAEVVQALRAAGAVILGKTAVPELMMMPYTESVTFGATRNPWDVSRTPGGSSGGSGAAVAAGLAPLALGSDGGGSIRIPSSWCGVFGIKPQRDRVSLAPHDDAWCGLSVSGPIARSVTDAALFLDATTTVPGPDGGFVAAAARSPGRLRIALSTKVPPPLMVRCGKQQRAAVEQAGALLRDLGHHVVARDPDYPPTAISGNYLPRYFRGIYDDFRVLPHPERLEARTRNMARIGRLFSDRRMATVRAGEAALAARIQSIFDDVDVLVTPANATGPQRVGAYQRRGAISSLLLVAARVPFFEIWNLTGQPAAAVPWDLDGDGLPLSVQLIGRPYDEATLLSLSAQIEAARPWAHRRPPVS</sequence>
<comment type="similarity">
    <text evidence="2">Belongs to the amidase family.</text>
</comment>
<evidence type="ECO:0000256" key="2">
    <source>
        <dbReference type="ARBA" id="ARBA00009199"/>
    </source>
</evidence>
<feature type="domain" description="Amidase" evidence="4">
    <location>
        <begin position="28"/>
        <end position="443"/>
    </location>
</feature>
<dbReference type="Pfam" id="PF01425">
    <property type="entry name" value="Amidase"/>
    <property type="match status" value="1"/>
</dbReference>
<dbReference type="Gene3D" id="3.90.1300.10">
    <property type="entry name" value="Amidase signature (AS) domain"/>
    <property type="match status" value="1"/>
</dbReference>
<evidence type="ECO:0000256" key="1">
    <source>
        <dbReference type="ARBA" id="ARBA00001311"/>
    </source>
</evidence>
<proteinExistence type="inferred from homology"/>
<dbReference type="AlphaFoldDB" id="A0A1A2ZMF6"/>
<dbReference type="EC" id="3.5.1.4" evidence="3"/>
<dbReference type="SUPFAM" id="SSF75304">
    <property type="entry name" value="Amidase signature (AS) enzymes"/>
    <property type="match status" value="1"/>
</dbReference>
<dbReference type="InterPro" id="IPR020556">
    <property type="entry name" value="Amidase_CS"/>
</dbReference>
<evidence type="ECO:0000313" key="5">
    <source>
        <dbReference type="EMBL" id="OBI50868.1"/>
    </source>
</evidence>
<dbReference type="Proteomes" id="UP000093592">
    <property type="component" value="Unassembled WGS sequence"/>
</dbReference>
<evidence type="ECO:0000313" key="6">
    <source>
        <dbReference type="Proteomes" id="UP000093592"/>
    </source>
</evidence>
<dbReference type="PANTHER" id="PTHR11895:SF7">
    <property type="entry name" value="GLUTAMYL-TRNA(GLN) AMIDOTRANSFERASE SUBUNIT A, MITOCHONDRIAL"/>
    <property type="match status" value="1"/>
</dbReference>
<name>A0A1A2ZMF6_9MYCO</name>
<dbReference type="RefSeq" id="WP_065013211.1">
    <property type="nucleotide sequence ID" value="NZ_LZKJ01000046.1"/>
</dbReference>
<dbReference type="InterPro" id="IPR036928">
    <property type="entry name" value="AS_sf"/>
</dbReference>
<dbReference type="PANTHER" id="PTHR11895">
    <property type="entry name" value="TRANSAMIDASE"/>
    <property type="match status" value="1"/>
</dbReference>
<comment type="catalytic activity">
    <reaction evidence="1">
        <text>a monocarboxylic acid amide + H2O = a monocarboxylate + NH4(+)</text>
        <dbReference type="Rhea" id="RHEA:12020"/>
        <dbReference type="ChEBI" id="CHEBI:15377"/>
        <dbReference type="ChEBI" id="CHEBI:28938"/>
        <dbReference type="ChEBI" id="CHEBI:35757"/>
        <dbReference type="ChEBI" id="CHEBI:83628"/>
        <dbReference type="EC" id="3.5.1.4"/>
    </reaction>
</comment>
<evidence type="ECO:0000256" key="3">
    <source>
        <dbReference type="ARBA" id="ARBA00012922"/>
    </source>
</evidence>
<organism evidence="5 6">
    <name type="scientific">Mycobacterium kyorinense</name>
    <dbReference type="NCBI Taxonomy" id="487514"/>
    <lineage>
        <taxon>Bacteria</taxon>
        <taxon>Bacillati</taxon>
        <taxon>Actinomycetota</taxon>
        <taxon>Actinomycetes</taxon>
        <taxon>Mycobacteriales</taxon>
        <taxon>Mycobacteriaceae</taxon>
        <taxon>Mycobacterium</taxon>
    </lineage>
</organism>
<accession>A0A1A2ZMF6</accession>
<evidence type="ECO:0000259" key="4">
    <source>
        <dbReference type="Pfam" id="PF01425"/>
    </source>
</evidence>
<comment type="caution">
    <text evidence="5">The sequence shown here is derived from an EMBL/GenBank/DDBJ whole genome shotgun (WGS) entry which is preliminary data.</text>
</comment>
<dbReference type="EMBL" id="LZKJ01000046">
    <property type="protein sequence ID" value="OBI50868.1"/>
    <property type="molecule type" value="Genomic_DNA"/>
</dbReference>
<gene>
    <name evidence="5" type="ORF">A5707_00775</name>
</gene>
<dbReference type="NCBIfam" id="NF009119">
    <property type="entry name" value="PRK12470.1"/>
    <property type="match status" value="1"/>
</dbReference>